<sequence>MGVLSAALTQEDGEALVRAARAAVTAFLEGRQAGPDPGLESRLPDSGVFVTLQRKGSLRGCIGYTEPQRLARALHDAAIAAATQDPRFEPVAADELGDITFEVTVLTPPERITVDHPSEYPSRITVGRDGLVVRRGSDSGLLLPQVPAEYNWDSAEFLSHTCIKAGLERDVWRTKDLEVYRFGGTVFREEEPCGRISGG</sequence>
<proteinExistence type="inferred from homology"/>
<dbReference type="InterPro" id="IPR036071">
    <property type="entry name" value="AMMECR1_dom_sf"/>
</dbReference>
<dbReference type="NCBIfam" id="TIGR00296">
    <property type="entry name" value="TIGR00296 family protein"/>
    <property type="match status" value="1"/>
</dbReference>
<dbReference type="STRING" id="414004.CENSYa_1923"/>
<dbReference type="Pfam" id="PF01871">
    <property type="entry name" value="AMMECR1"/>
    <property type="match status" value="1"/>
</dbReference>
<accession>A0RYW5</accession>
<name>A0RYW5_CENSY</name>
<protein>
    <recommendedName>
        <fullName evidence="1">Protein CENSYa_1923</fullName>
    </recommendedName>
</protein>
<reference evidence="3 4" key="1">
    <citation type="journal article" date="2006" name="Proc. Natl. Acad. Sci. U.S.A.">
        <title>Genomic analysis of the uncultivated marine crenarchaeote Cenarchaeum symbiosum.</title>
        <authorList>
            <person name="Hallam S.J."/>
            <person name="Konstantinidis K.T."/>
            <person name="Putnam N."/>
            <person name="Schleper C."/>
            <person name="Watanabe Y."/>
            <person name="Sugahara J."/>
            <person name="Preston C."/>
            <person name="de la Torre J."/>
            <person name="Richardson P.M."/>
            <person name="DeLong E.F."/>
        </authorList>
    </citation>
    <scope>NUCLEOTIDE SEQUENCE [LARGE SCALE GENOMIC DNA]</scope>
    <source>
        <strain evidence="4">A</strain>
    </source>
</reference>
<dbReference type="SUPFAM" id="SSF143447">
    <property type="entry name" value="AMMECR1-like"/>
    <property type="match status" value="1"/>
</dbReference>
<evidence type="ECO:0000313" key="3">
    <source>
        <dbReference type="EMBL" id="ABK78532.1"/>
    </source>
</evidence>
<dbReference type="Proteomes" id="UP000000758">
    <property type="component" value="Chromosome"/>
</dbReference>
<dbReference type="PANTHER" id="PTHR13016:SF0">
    <property type="entry name" value="AMME SYNDROME CANDIDATE GENE 1 PROTEIN"/>
    <property type="match status" value="1"/>
</dbReference>
<gene>
    <name evidence="3" type="ordered locus">CENSYa_1923</name>
</gene>
<dbReference type="KEGG" id="csy:CENSYa_1923"/>
<dbReference type="EnsemblBacteria" id="ABK78532">
    <property type="protein sequence ID" value="ABK78532"/>
    <property type="gene ID" value="CENSYa_1923"/>
</dbReference>
<evidence type="ECO:0000259" key="2">
    <source>
        <dbReference type="PROSITE" id="PS51112"/>
    </source>
</evidence>
<dbReference type="PATRIC" id="fig|414004.10.peg.1757"/>
<keyword evidence="4" id="KW-1185">Reference proteome</keyword>
<evidence type="ECO:0000313" key="4">
    <source>
        <dbReference type="Proteomes" id="UP000000758"/>
    </source>
</evidence>
<dbReference type="AlphaFoldDB" id="A0RYW5"/>
<dbReference type="NCBIfam" id="TIGR04335">
    <property type="entry name" value="AmmeMemoSam_A"/>
    <property type="match status" value="1"/>
</dbReference>
<dbReference type="InterPro" id="IPR023473">
    <property type="entry name" value="AMMECR1"/>
</dbReference>
<dbReference type="PROSITE" id="PS51112">
    <property type="entry name" value="AMMECR1"/>
    <property type="match status" value="1"/>
</dbReference>
<dbReference type="HOGENOM" id="CLU_095686_1_1_2"/>
<dbReference type="InterPro" id="IPR002733">
    <property type="entry name" value="AMMECR1_domain"/>
</dbReference>
<dbReference type="InterPro" id="IPR027623">
    <property type="entry name" value="AmmeMemoSam_A"/>
</dbReference>
<dbReference type="PANTHER" id="PTHR13016">
    <property type="entry name" value="AMMECR1 HOMOLOG"/>
    <property type="match status" value="1"/>
</dbReference>
<organism evidence="3 4">
    <name type="scientific">Cenarchaeum symbiosum (strain A)</name>
    <dbReference type="NCBI Taxonomy" id="414004"/>
    <lineage>
        <taxon>Archaea</taxon>
        <taxon>Nitrososphaerota</taxon>
        <taxon>Candidatus Cenarchaeales</taxon>
        <taxon>Candidatus Cenarchaeaceae</taxon>
        <taxon>Candidatus Cenarchaeum</taxon>
    </lineage>
</organism>
<evidence type="ECO:0000256" key="1">
    <source>
        <dbReference type="HAMAP-Rule" id="MF_00645"/>
    </source>
</evidence>
<dbReference type="HAMAP" id="MF_00645">
    <property type="entry name" value="AMMECR1"/>
    <property type="match status" value="1"/>
</dbReference>
<dbReference type="InterPro" id="IPR023472">
    <property type="entry name" value="Uncharacterised_MJ0810"/>
</dbReference>
<dbReference type="EMBL" id="DP000238">
    <property type="protein sequence ID" value="ABK78532.1"/>
    <property type="molecule type" value="Genomic_DNA"/>
</dbReference>
<feature type="domain" description="AMMECR1" evidence="2">
    <location>
        <begin position="11"/>
        <end position="198"/>
    </location>
</feature>
<dbReference type="InterPro" id="IPR027485">
    <property type="entry name" value="AMMECR1_N"/>
</dbReference>
<dbReference type="Gene3D" id="3.30.1490.150">
    <property type="entry name" value="Hypothetical protein ph0010, domain 2"/>
    <property type="match status" value="1"/>
</dbReference>
<dbReference type="Gene3D" id="3.30.700.20">
    <property type="entry name" value="Hypothetical protein ph0010, domain 1"/>
    <property type="match status" value="1"/>
</dbReference>